<protein>
    <submittedName>
        <fullName evidence="12">Uncharacterized protein</fullName>
    </submittedName>
</protein>
<evidence type="ECO:0000256" key="3">
    <source>
        <dbReference type="ARBA" id="ARBA00022692"/>
    </source>
</evidence>
<dbReference type="Gene3D" id="3.40.50.300">
    <property type="entry name" value="P-loop containing nucleotide triphosphate hydrolases"/>
    <property type="match status" value="2"/>
</dbReference>
<comment type="subcellular location">
    <subcellularLocation>
        <location evidence="1">Membrane</location>
        <topology evidence="1">Multi-pass membrane protein</topology>
    </subcellularLocation>
</comment>
<comment type="similarity">
    <text evidence="2">Belongs to the ABC transporter superfamily. ABCB family. Multidrug resistance exporter (TC 3.A.1.201) subfamily.</text>
</comment>
<keyword evidence="13" id="KW-1185">Reference proteome</keyword>
<evidence type="ECO:0000256" key="4">
    <source>
        <dbReference type="ARBA" id="ARBA00022741"/>
    </source>
</evidence>
<feature type="domain" description="ABC transporter" evidence="10">
    <location>
        <begin position="401"/>
        <end position="648"/>
    </location>
</feature>
<dbReference type="OrthoDB" id="6500128at2759"/>
<feature type="transmembrane region" description="Helical" evidence="9">
    <location>
        <begin position="965"/>
        <end position="984"/>
    </location>
</feature>
<evidence type="ECO:0000256" key="7">
    <source>
        <dbReference type="ARBA" id="ARBA00023136"/>
    </source>
</evidence>
<dbReference type="SUPFAM" id="SSF52540">
    <property type="entry name" value="P-loop containing nucleoside triphosphate hydrolases"/>
    <property type="match status" value="2"/>
</dbReference>
<feature type="transmembrane region" description="Helical" evidence="9">
    <location>
        <begin position="58"/>
        <end position="82"/>
    </location>
</feature>
<feature type="domain" description="ABC transmembrane type-1" evidence="11">
    <location>
        <begin position="62"/>
        <end position="366"/>
    </location>
</feature>
<dbReference type="InterPro" id="IPR027417">
    <property type="entry name" value="P-loop_NTPase"/>
</dbReference>
<dbReference type="InterPro" id="IPR003593">
    <property type="entry name" value="AAA+_ATPase"/>
</dbReference>
<feature type="transmembrane region" description="Helical" evidence="9">
    <location>
        <begin position="126"/>
        <end position="147"/>
    </location>
</feature>
<dbReference type="InterPro" id="IPR011527">
    <property type="entry name" value="ABC1_TM_dom"/>
</dbReference>
<feature type="transmembrane region" description="Helical" evidence="9">
    <location>
        <begin position="884"/>
        <end position="904"/>
    </location>
</feature>
<dbReference type="PROSITE" id="PS50929">
    <property type="entry name" value="ABC_TM1F"/>
    <property type="match status" value="2"/>
</dbReference>
<dbReference type="CDD" id="cd03249">
    <property type="entry name" value="ABC_MTABC3_MDL1_MDL2"/>
    <property type="match status" value="2"/>
</dbReference>
<dbReference type="FunFam" id="3.40.50.300:FF:000251">
    <property type="entry name" value="ABC transporter B family member 19"/>
    <property type="match status" value="1"/>
</dbReference>
<feature type="transmembrane region" description="Helical" evidence="9">
    <location>
        <begin position="781"/>
        <end position="809"/>
    </location>
</feature>
<dbReference type="PROSITE" id="PS00211">
    <property type="entry name" value="ABC_TRANSPORTER_1"/>
    <property type="match status" value="2"/>
</dbReference>
<dbReference type="CDD" id="cd18577">
    <property type="entry name" value="ABC_6TM_Pgp_ABCB1_D1_like"/>
    <property type="match status" value="1"/>
</dbReference>
<keyword evidence="5" id="KW-0067">ATP-binding</keyword>
<evidence type="ECO:0000256" key="2">
    <source>
        <dbReference type="ARBA" id="ARBA00007577"/>
    </source>
</evidence>
<keyword evidence="7 9" id="KW-0472">Membrane</keyword>
<keyword evidence="6 9" id="KW-1133">Transmembrane helix</keyword>
<feature type="transmembrane region" description="Helical" evidence="9">
    <location>
        <begin position="223"/>
        <end position="242"/>
    </location>
</feature>
<keyword evidence="3 9" id="KW-0812">Transmembrane</keyword>
<dbReference type="FunFam" id="1.20.1560.10:FF:000102">
    <property type="entry name" value="ABC multidrug transporter Mdr1"/>
    <property type="match status" value="1"/>
</dbReference>
<evidence type="ECO:0000256" key="6">
    <source>
        <dbReference type="ARBA" id="ARBA00022989"/>
    </source>
</evidence>
<dbReference type="PANTHER" id="PTHR43394">
    <property type="entry name" value="ATP-DEPENDENT PERMEASE MDL1, MITOCHONDRIAL"/>
    <property type="match status" value="1"/>
</dbReference>
<dbReference type="InterPro" id="IPR039421">
    <property type="entry name" value="Type_1_exporter"/>
</dbReference>
<organism evidence="12 13">
    <name type="scientific">Leucocoprinus leucothites</name>
    <dbReference type="NCBI Taxonomy" id="201217"/>
    <lineage>
        <taxon>Eukaryota</taxon>
        <taxon>Fungi</taxon>
        <taxon>Dikarya</taxon>
        <taxon>Basidiomycota</taxon>
        <taxon>Agaricomycotina</taxon>
        <taxon>Agaricomycetes</taxon>
        <taxon>Agaricomycetidae</taxon>
        <taxon>Agaricales</taxon>
        <taxon>Agaricineae</taxon>
        <taxon>Agaricaceae</taxon>
        <taxon>Leucocoprinus</taxon>
    </lineage>
</organism>
<dbReference type="FunFam" id="3.40.50.300:FF:000913">
    <property type="entry name" value="ABC multidrug transporter SitT"/>
    <property type="match status" value="1"/>
</dbReference>
<evidence type="ECO:0000256" key="9">
    <source>
        <dbReference type="SAM" id="Phobius"/>
    </source>
</evidence>
<dbReference type="Pfam" id="PF00005">
    <property type="entry name" value="ABC_tran"/>
    <property type="match status" value="2"/>
</dbReference>
<dbReference type="GO" id="GO:0005743">
    <property type="term" value="C:mitochondrial inner membrane"/>
    <property type="evidence" value="ECO:0007669"/>
    <property type="project" value="TreeGrafter"/>
</dbReference>
<keyword evidence="4" id="KW-0547">Nucleotide-binding</keyword>
<evidence type="ECO:0000313" key="12">
    <source>
        <dbReference type="EMBL" id="KAF5346861.1"/>
    </source>
</evidence>
<proteinExistence type="inferred from homology"/>
<dbReference type="EMBL" id="JAACJO010000029">
    <property type="protein sequence ID" value="KAF5346861.1"/>
    <property type="molecule type" value="Genomic_DNA"/>
</dbReference>
<dbReference type="InterPro" id="IPR036640">
    <property type="entry name" value="ABC1_TM_sf"/>
</dbReference>
<dbReference type="Proteomes" id="UP000559027">
    <property type="component" value="Unassembled WGS sequence"/>
</dbReference>
<dbReference type="Gene3D" id="1.20.1560.10">
    <property type="entry name" value="ABC transporter type 1, transmembrane domain"/>
    <property type="match status" value="1"/>
</dbReference>
<dbReference type="PROSITE" id="PS50893">
    <property type="entry name" value="ABC_TRANSPORTER_2"/>
    <property type="match status" value="2"/>
</dbReference>
<evidence type="ECO:0000259" key="11">
    <source>
        <dbReference type="PROSITE" id="PS50929"/>
    </source>
</evidence>
<dbReference type="GO" id="GO:0016887">
    <property type="term" value="F:ATP hydrolysis activity"/>
    <property type="evidence" value="ECO:0007669"/>
    <property type="project" value="InterPro"/>
</dbReference>
<feature type="domain" description="ABC transporter" evidence="10">
    <location>
        <begin position="1069"/>
        <end position="1309"/>
    </location>
</feature>
<evidence type="ECO:0000256" key="1">
    <source>
        <dbReference type="ARBA" id="ARBA00004141"/>
    </source>
</evidence>
<evidence type="ECO:0000313" key="13">
    <source>
        <dbReference type="Proteomes" id="UP000559027"/>
    </source>
</evidence>
<accession>A0A8H5CTM3</accession>
<dbReference type="CDD" id="cd18578">
    <property type="entry name" value="ABC_6TM_Pgp_ABCB1_D2_like"/>
    <property type="match status" value="1"/>
</dbReference>
<dbReference type="Pfam" id="PF00664">
    <property type="entry name" value="ABC_membrane"/>
    <property type="match status" value="2"/>
</dbReference>
<name>A0A8H5CTM3_9AGAR</name>
<feature type="transmembrane region" description="Helical" evidence="9">
    <location>
        <begin position="852"/>
        <end position="878"/>
    </location>
</feature>
<feature type="domain" description="ABC transmembrane type-1" evidence="11">
    <location>
        <begin position="738"/>
        <end position="1025"/>
    </location>
</feature>
<feature type="transmembrane region" description="Helical" evidence="9">
    <location>
        <begin position="300"/>
        <end position="321"/>
    </location>
</feature>
<comment type="caution">
    <text evidence="12">The sequence shown here is derived from an EMBL/GenBank/DDBJ whole genome shotgun (WGS) entry which is preliminary data.</text>
</comment>
<dbReference type="PANTHER" id="PTHR43394:SF27">
    <property type="entry name" value="ATP-DEPENDENT TRANSLOCASE ABCB1-LIKE"/>
    <property type="match status" value="1"/>
</dbReference>
<sequence>MKFAWGDKKDKGDQDQEKKDEQQVEEKKDGGKDEEEKKEPELPPRLNFSCSFSTRFEIFIDIVGLVAAAAAGAAQPILALLFGTLANDFVGFATTVERFKQGEATQADLDAGAGGFRRSANRNALFFVYAGIAVLACTWFYVYAWSYTSETNSKRIREAYLKATLRQDVEYFDDVGAGEVATRIQNDTHLVQQGISEKVPMALQFLGAFIAGMVLAFTQCWQLALAMCSILPCISLTGALMGKFMTRYTQLSTDGIASAGSIAEESISTIRTAKAFGIQSHLGALYDEKVTTAGKSDMKLAFVQGFGFAAFFFISYSAYALAFSFGTTLINQGIANAGEVITVFMAVFIGSFSLTIVAPEFVAITTARGAAAKLFATIERQPTIDSDSPSGAKPSTVDGTIVLDNITFSYPSRPGINVLQNISMKFIAGKSYAIVGPSGSGKSTIVSLLERFYDPKEGKVTLDGVDLKDLNVKWLRQQIGLVSQEPVLFGTTVRENVLFGLAGSKYDGESTTEEEKFKLIKEACKQANAHDFIMRLPKGYDTLVGERGFMLSGGQKQRVAIARAIVSDPRVLLFDEATSALDTRSEEIVQEALSRASEGRTTITIAHRLSTIKNSDTIYVMASGKIIEQGSHDELMGLESTYRRLVEAQGLKKQTGGISTPGGDITPIPRVPSTEDVKPADTKGASLAKRVSSVYDKESLKYGDVEIGREEKKEKKYGIIYLFMRMGAVVKDEWLKFFFGSIFAIIVGLIYPAFGIVYSFAIEGFAQPDAHERRIRGDRNALWFFIIAIGSGVTMGVQNYLFASAAATLTIRLRKLSFKAVMRQDVEFFDDEKNTSGVLTARISGDPKKVNGLAGTTLATIIQGIATIAAGVIAGLAIVWKVGLVGLACMPILLTVGYTSLLVVMQKDAHNKEAHAQSAQIACESAGAIRTVASLTREDGCLAEYSASLNVPLQRAVKAGFLRTGLFAASQSSMFFVIALVFWYGSVLFSRLEITIFQLFVGLMATTLGALQAGGMFQFSPDISAAKGAASDIVTLLDSTSLIESDAQHLPRKSEGKGSSDEKRIIGRIEARNVRFSYPTRPTLPVLKGINFAVEPGQYVAFVGASGSGKSTIIQLIQRFYDLDSGSIFIDDKVLTDFALHEYRQDVALVSQEPTLYSGSLRFNILLGAIKPHSEVTQEELEEACRKANILEFIKELPDGFETAVGNKGSQLSGGQKQRIAIARALIRNPKILLLDEATSALDSASEKVVQAALDEAAKGRTTIAIAHRLSTIQDADKIFFVKNGQISESGTHNELLALRGDYHDYVQLQTLQQDS</sequence>
<dbReference type="InterPro" id="IPR003439">
    <property type="entry name" value="ABC_transporter-like_ATP-bd"/>
</dbReference>
<feature type="transmembrane region" description="Helical" evidence="9">
    <location>
        <begin position="996"/>
        <end position="1017"/>
    </location>
</feature>
<dbReference type="SUPFAM" id="SSF90123">
    <property type="entry name" value="ABC transporter transmembrane region"/>
    <property type="match status" value="2"/>
</dbReference>
<reference evidence="12 13" key="1">
    <citation type="journal article" date="2020" name="ISME J.">
        <title>Uncovering the hidden diversity of litter-decomposition mechanisms in mushroom-forming fungi.</title>
        <authorList>
            <person name="Floudas D."/>
            <person name="Bentzer J."/>
            <person name="Ahren D."/>
            <person name="Johansson T."/>
            <person name="Persson P."/>
            <person name="Tunlid A."/>
        </authorList>
    </citation>
    <scope>NUCLEOTIDE SEQUENCE [LARGE SCALE GENOMIC DNA]</scope>
    <source>
        <strain evidence="12 13">CBS 146.42</strain>
    </source>
</reference>
<feature type="region of interest" description="Disordered" evidence="8">
    <location>
        <begin position="1"/>
        <end position="42"/>
    </location>
</feature>
<evidence type="ECO:0000259" key="10">
    <source>
        <dbReference type="PROSITE" id="PS50893"/>
    </source>
</evidence>
<dbReference type="SMART" id="SM00382">
    <property type="entry name" value="AAA"/>
    <property type="match status" value="2"/>
</dbReference>
<dbReference type="GO" id="GO:0005524">
    <property type="term" value="F:ATP binding"/>
    <property type="evidence" value="ECO:0007669"/>
    <property type="project" value="UniProtKB-KW"/>
</dbReference>
<evidence type="ECO:0000256" key="5">
    <source>
        <dbReference type="ARBA" id="ARBA00022840"/>
    </source>
</evidence>
<dbReference type="InterPro" id="IPR017871">
    <property type="entry name" value="ABC_transporter-like_CS"/>
</dbReference>
<feature type="transmembrane region" description="Helical" evidence="9">
    <location>
        <begin position="341"/>
        <end position="364"/>
    </location>
</feature>
<feature type="transmembrane region" description="Helical" evidence="9">
    <location>
        <begin position="734"/>
        <end position="761"/>
    </location>
</feature>
<evidence type="ECO:0000256" key="8">
    <source>
        <dbReference type="SAM" id="MobiDB-lite"/>
    </source>
</evidence>
<dbReference type="GO" id="GO:0090374">
    <property type="term" value="P:oligopeptide export from mitochondrion"/>
    <property type="evidence" value="ECO:0007669"/>
    <property type="project" value="TreeGrafter"/>
</dbReference>
<dbReference type="GO" id="GO:0015421">
    <property type="term" value="F:ABC-type oligopeptide transporter activity"/>
    <property type="evidence" value="ECO:0007669"/>
    <property type="project" value="TreeGrafter"/>
</dbReference>
<gene>
    <name evidence="12" type="ORF">D9756_010551</name>
</gene>